<sequence>MATGTVKWFNSEKGFGFIAPDDGSADVFAHFTAIVGTGRRDLFEGQQVEFETQRGQKGLQATNIRAL</sequence>
<protein>
    <submittedName>
        <fullName evidence="5">Cold-shock protein, molecular chaperone, RNA-helicase co-factor</fullName>
    </submittedName>
</protein>
<proteinExistence type="predicted"/>
<organism evidence="5 6">
    <name type="scientific">Micropruina glycogenica</name>
    <dbReference type="NCBI Taxonomy" id="75385"/>
    <lineage>
        <taxon>Bacteria</taxon>
        <taxon>Bacillati</taxon>
        <taxon>Actinomycetota</taxon>
        <taxon>Actinomycetes</taxon>
        <taxon>Propionibacteriales</taxon>
        <taxon>Nocardioidaceae</taxon>
        <taxon>Micropruina</taxon>
    </lineage>
</organism>
<dbReference type="InterPro" id="IPR012156">
    <property type="entry name" value="Cold_shock_CspA"/>
</dbReference>
<dbReference type="KEGG" id="mgg:MPLG2_0307"/>
<dbReference type="SUPFAM" id="SSF50249">
    <property type="entry name" value="Nucleic acid-binding proteins"/>
    <property type="match status" value="1"/>
</dbReference>
<dbReference type="GO" id="GO:0005737">
    <property type="term" value="C:cytoplasm"/>
    <property type="evidence" value="ECO:0007669"/>
    <property type="project" value="UniProtKB-SubCell"/>
</dbReference>
<dbReference type="PROSITE" id="PS51857">
    <property type="entry name" value="CSD_2"/>
    <property type="match status" value="1"/>
</dbReference>
<evidence type="ECO:0000259" key="4">
    <source>
        <dbReference type="PROSITE" id="PS51857"/>
    </source>
</evidence>
<evidence type="ECO:0000313" key="5">
    <source>
        <dbReference type="EMBL" id="SPD85343.1"/>
    </source>
</evidence>
<dbReference type="Gene3D" id="2.40.50.140">
    <property type="entry name" value="Nucleic acid-binding proteins"/>
    <property type="match status" value="1"/>
</dbReference>
<dbReference type="InterPro" id="IPR019844">
    <property type="entry name" value="CSD_CS"/>
</dbReference>
<dbReference type="PRINTS" id="PR00050">
    <property type="entry name" value="COLDSHOCK"/>
</dbReference>
<evidence type="ECO:0000313" key="6">
    <source>
        <dbReference type="Proteomes" id="UP000238164"/>
    </source>
</evidence>
<dbReference type="GO" id="GO:0004386">
    <property type="term" value="F:helicase activity"/>
    <property type="evidence" value="ECO:0007669"/>
    <property type="project" value="UniProtKB-KW"/>
</dbReference>
<dbReference type="PIRSF" id="PIRSF002599">
    <property type="entry name" value="Cold_shock_A"/>
    <property type="match status" value="1"/>
</dbReference>
<dbReference type="FunFam" id="2.40.50.140:FF:000006">
    <property type="entry name" value="Cold shock protein CspC"/>
    <property type="match status" value="1"/>
</dbReference>
<dbReference type="PROSITE" id="PS00352">
    <property type="entry name" value="CSD_1"/>
    <property type="match status" value="1"/>
</dbReference>
<name>A0A2N9JC55_9ACTN</name>
<dbReference type="PANTHER" id="PTHR11544">
    <property type="entry name" value="COLD SHOCK DOMAIN CONTAINING PROTEINS"/>
    <property type="match status" value="1"/>
</dbReference>
<reference evidence="5 6" key="1">
    <citation type="submission" date="2018-02" db="EMBL/GenBank/DDBJ databases">
        <authorList>
            <person name="Cohen D.B."/>
            <person name="Kent A.D."/>
        </authorList>
    </citation>
    <scope>NUCLEOTIDE SEQUENCE [LARGE SCALE GENOMIC DNA]</scope>
    <source>
        <strain evidence="5">1</strain>
    </source>
</reference>
<evidence type="ECO:0000256" key="1">
    <source>
        <dbReference type="ARBA" id="ARBA00004496"/>
    </source>
</evidence>
<accession>A0A2N9JC55</accession>
<dbReference type="AlphaFoldDB" id="A0A2N9JC55"/>
<dbReference type="InterPro" id="IPR012340">
    <property type="entry name" value="NA-bd_OB-fold"/>
</dbReference>
<dbReference type="InterPro" id="IPR002059">
    <property type="entry name" value="CSP_DNA-bd"/>
</dbReference>
<gene>
    <name evidence="5" type="primary">cspD</name>
    <name evidence="5" type="ORF">MPLG2_0307</name>
</gene>
<dbReference type="GO" id="GO:0003676">
    <property type="term" value="F:nucleic acid binding"/>
    <property type="evidence" value="ECO:0007669"/>
    <property type="project" value="InterPro"/>
</dbReference>
<dbReference type="Proteomes" id="UP000238164">
    <property type="component" value="Chromosome 1"/>
</dbReference>
<keyword evidence="5" id="KW-0547">Nucleotide-binding</keyword>
<dbReference type="SMART" id="SM00357">
    <property type="entry name" value="CSP"/>
    <property type="match status" value="1"/>
</dbReference>
<keyword evidence="6" id="KW-1185">Reference proteome</keyword>
<dbReference type="EMBL" id="LT985188">
    <property type="protein sequence ID" value="SPD85343.1"/>
    <property type="molecule type" value="Genomic_DNA"/>
</dbReference>
<evidence type="ECO:0000256" key="2">
    <source>
        <dbReference type="ARBA" id="ARBA00022490"/>
    </source>
</evidence>
<dbReference type="Pfam" id="PF00313">
    <property type="entry name" value="CSD"/>
    <property type="match status" value="1"/>
</dbReference>
<keyword evidence="5" id="KW-0067">ATP-binding</keyword>
<comment type="subcellular location">
    <subcellularLocation>
        <location evidence="1 3">Cytoplasm</location>
    </subcellularLocation>
</comment>
<dbReference type="RefSeq" id="WP_105184602.1">
    <property type="nucleotide sequence ID" value="NZ_LT985188.1"/>
</dbReference>
<dbReference type="InterPro" id="IPR011129">
    <property type="entry name" value="CSD"/>
</dbReference>
<dbReference type="OrthoDB" id="7477356at2"/>
<evidence type="ECO:0000256" key="3">
    <source>
        <dbReference type="RuleBase" id="RU000408"/>
    </source>
</evidence>
<feature type="domain" description="CSD" evidence="4">
    <location>
        <begin position="1"/>
        <end position="66"/>
    </location>
</feature>
<dbReference type="InterPro" id="IPR050181">
    <property type="entry name" value="Cold_shock_domain"/>
</dbReference>
<dbReference type="CDD" id="cd04458">
    <property type="entry name" value="CSP_CDS"/>
    <property type="match status" value="1"/>
</dbReference>
<keyword evidence="5" id="KW-0378">Hydrolase</keyword>
<keyword evidence="5" id="KW-0347">Helicase</keyword>
<keyword evidence="2" id="KW-0963">Cytoplasm</keyword>